<evidence type="ECO:0000256" key="8">
    <source>
        <dbReference type="ARBA" id="ARBA00022840"/>
    </source>
</evidence>
<comment type="caution">
    <text evidence="14">The sequence shown here is derived from an EMBL/GenBank/DDBJ whole genome shotgun (WGS) entry which is preliminary data.</text>
</comment>
<reference evidence="14" key="1">
    <citation type="submission" date="2020-07" db="EMBL/GenBank/DDBJ databases">
        <title>Genome sequence and genetic diversity analysis of an under-domesticated orphan crop, white fonio (Digitaria exilis).</title>
        <authorList>
            <person name="Bennetzen J.L."/>
            <person name="Chen S."/>
            <person name="Ma X."/>
            <person name="Wang X."/>
            <person name="Yssel A.E.J."/>
            <person name="Chaluvadi S.R."/>
            <person name="Johnson M."/>
            <person name="Gangashetty P."/>
            <person name="Hamidou F."/>
            <person name="Sanogo M.D."/>
            <person name="Zwaenepoel A."/>
            <person name="Wallace J."/>
            <person name="Van De Peer Y."/>
            <person name="Van Deynze A."/>
        </authorList>
    </citation>
    <scope>NUCLEOTIDE SEQUENCE</scope>
    <source>
        <tissue evidence="14">Leaves</tissue>
    </source>
</reference>
<dbReference type="Pfam" id="PF12819">
    <property type="entry name" value="Malectin_like"/>
    <property type="match status" value="1"/>
</dbReference>
<protein>
    <recommendedName>
        <fullName evidence="13">Malectin-like domain-containing protein</fullName>
    </recommendedName>
</protein>
<evidence type="ECO:0000259" key="13">
    <source>
        <dbReference type="Pfam" id="PF12819"/>
    </source>
</evidence>
<gene>
    <name evidence="14" type="ORF">HU200_032999</name>
</gene>
<comment type="subcellular location">
    <subcellularLocation>
        <location evidence="1">Membrane</location>
        <topology evidence="1">Single-pass type I membrane protein</topology>
    </subcellularLocation>
</comment>
<dbReference type="OrthoDB" id="782603at2759"/>
<evidence type="ECO:0000256" key="10">
    <source>
        <dbReference type="ARBA" id="ARBA00023136"/>
    </source>
</evidence>
<accession>A0A835BJF9</accession>
<evidence type="ECO:0000256" key="3">
    <source>
        <dbReference type="ARBA" id="ARBA00022679"/>
    </source>
</evidence>
<feature type="domain" description="Malectin-like" evidence="13">
    <location>
        <begin position="70"/>
        <end position="439"/>
    </location>
</feature>
<evidence type="ECO:0000313" key="14">
    <source>
        <dbReference type="EMBL" id="KAF8702612.1"/>
    </source>
</evidence>
<keyword evidence="7" id="KW-0418">Kinase</keyword>
<keyword evidence="2" id="KW-0723">Serine/threonine-protein kinase</keyword>
<dbReference type="GO" id="GO:0005524">
    <property type="term" value="F:ATP binding"/>
    <property type="evidence" value="ECO:0007669"/>
    <property type="project" value="UniProtKB-KW"/>
</dbReference>
<dbReference type="AlphaFoldDB" id="A0A835BJF9"/>
<name>A0A835BJF9_9POAL</name>
<dbReference type="Proteomes" id="UP000636709">
    <property type="component" value="Unassembled WGS sequence"/>
</dbReference>
<evidence type="ECO:0000256" key="5">
    <source>
        <dbReference type="ARBA" id="ARBA00022729"/>
    </source>
</evidence>
<dbReference type="GO" id="GO:0004714">
    <property type="term" value="F:transmembrane receptor protein tyrosine kinase activity"/>
    <property type="evidence" value="ECO:0007669"/>
    <property type="project" value="InterPro"/>
</dbReference>
<feature type="transmembrane region" description="Helical" evidence="12">
    <location>
        <begin position="476"/>
        <end position="500"/>
    </location>
</feature>
<dbReference type="InterPro" id="IPR045272">
    <property type="entry name" value="ANXUR1/2-like"/>
</dbReference>
<keyword evidence="6" id="KW-0547">Nucleotide-binding</keyword>
<evidence type="ECO:0000313" key="15">
    <source>
        <dbReference type="Proteomes" id="UP000636709"/>
    </source>
</evidence>
<dbReference type="PANTHER" id="PTHR34590">
    <property type="entry name" value="OS03G0124300 PROTEIN-RELATED"/>
    <property type="match status" value="1"/>
</dbReference>
<keyword evidence="4 12" id="KW-0812">Transmembrane</keyword>
<organism evidence="14 15">
    <name type="scientific">Digitaria exilis</name>
    <dbReference type="NCBI Taxonomy" id="1010633"/>
    <lineage>
        <taxon>Eukaryota</taxon>
        <taxon>Viridiplantae</taxon>
        <taxon>Streptophyta</taxon>
        <taxon>Embryophyta</taxon>
        <taxon>Tracheophyta</taxon>
        <taxon>Spermatophyta</taxon>
        <taxon>Magnoliopsida</taxon>
        <taxon>Liliopsida</taxon>
        <taxon>Poales</taxon>
        <taxon>Poaceae</taxon>
        <taxon>PACMAD clade</taxon>
        <taxon>Panicoideae</taxon>
        <taxon>Panicodae</taxon>
        <taxon>Paniceae</taxon>
        <taxon>Anthephorinae</taxon>
        <taxon>Digitaria</taxon>
    </lineage>
</organism>
<dbReference type="EMBL" id="JACEFO010001785">
    <property type="protein sequence ID" value="KAF8702612.1"/>
    <property type="molecule type" value="Genomic_DNA"/>
</dbReference>
<evidence type="ECO:0000256" key="11">
    <source>
        <dbReference type="ARBA" id="ARBA00023180"/>
    </source>
</evidence>
<sequence>MSDDALRTKRASEETFDLARALDRTPTCQMASAPASLPCLALLALAAASLAVAASGDNNSTVSAAGQIRVNCGASASASDPDGRTWSPDAASTSGVAAGASYEDPSLPSTVPYMTARVFDSSAYTYSFSFPARPGRVFLRLFFYPSTYGSHLAGDALFGVVAGGGVELLRDFNASQTALALNVAYLVREFSLNISSGTTTLDVTFTPSRNGCYAFVNGIEIVPMPADLATKPVPTFANGGRPDPMPIRGDTAFQTMYRLNVGGEAVSPGEDSGNLYRSWAEDSAYIYGAAYGVSYGKDSNVTIRYSPAVPTYAAPEGVYATARSMGPTAQVNLNYNLTWILPVDAGFYYILRFHFCEIQYPITRQNQRSFYIYINNQTAQEGMDVIAWSGGIGRPVYTDYLVVTAPGDGHTDLWVALHPDVQSLPEYYDAILNGLEVFKLQTYDTDSLAGANPPLPGKGDNASGARPKKKTTKAFVAGWAAGACGLFAVLVGCLCVWAVCRRKTKAATSAARIVDVPKAAVRETPAAPGLHGPTEILVFSAPR</sequence>
<dbReference type="PANTHER" id="PTHR34590:SF5">
    <property type="entry name" value="OS04G0586500 PROTEIN"/>
    <property type="match status" value="1"/>
</dbReference>
<dbReference type="FunFam" id="2.60.120.430:FF:000007">
    <property type="entry name" value="FERONIA receptor-like kinase"/>
    <property type="match status" value="1"/>
</dbReference>
<keyword evidence="8" id="KW-0067">ATP-binding</keyword>
<keyword evidence="9 12" id="KW-1133">Transmembrane helix</keyword>
<dbReference type="Gene3D" id="2.60.120.430">
    <property type="entry name" value="Galactose-binding lectin"/>
    <property type="match status" value="2"/>
</dbReference>
<keyword evidence="15" id="KW-1185">Reference proteome</keyword>
<evidence type="ECO:0000256" key="2">
    <source>
        <dbReference type="ARBA" id="ARBA00022527"/>
    </source>
</evidence>
<evidence type="ECO:0000256" key="4">
    <source>
        <dbReference type="ARBA" id="ARBA00022692"/>
    </source>
</evidence>
<dbReference type="InterPro" id="IPR024788">
    <property type="entry name" value="Malectin-like_Carb-bd_dom"/>
</dbReference>
<evidence type="ECO:0000256" key="7">
    <source>
        <dbReference type="ARBA" id="ARBA00022777"/>
    </source>
</evidence>
<evidence type="ECO:0000256" key="9">
    <source>
        <dbReference type="ARBA" id="ARBA00022989"/>
    </source>
</evidence>
<keyword evidence="10 12" id="KW-0472">Membrane</keyword>
<dbReference type="GO" id="GO:0004674">
    <property type="term" value="F:protein serine/threonine kinase activity"/>
    <property type="evidence" value="ECO:0007669"/>
    <property type="project" value="UniProtKB-KW"/>
</dbReference>
<dbReference type="FunFam" id="2.60.120.430:FF:000003">
    <property type="entry name" value="FERONIA receptor-like kinase"/>
    <property type="match status" value="1"/>
</dbReference>
<proteinExistence type="predicted"/>
<keyword evidence="11" id="KW-0325">Glycoprotein</keyword>
<evidence type="ECO:0000256" key="1">
    <source>
        <dbReference type="ARBA" id="ARBA00004479"/>
    </source>
</evidence>
<dbReference type="GO" id="GO:0016020">
    <property type="term" value="C:membrane"/>
    <property type="evidence" value="ECO:0007669"/>
    <property type="project" value="UniProtKB-SubCell"/>
</dbReference>
<keyword evidence="3" id="KW-0808">Transferase</keyword>
<evidence type="ECO:0000256" key="12">
    <source>
        <dbReference type="SAM" id="Phobius"/>
    </source>
</evidence>
<keyword evidence="5" id="KW-0732">Signal</keyword>
<evidence type="ECO:0000256" key="6">
    <source>
        <dbReference type="ARBA" id="ARBA00022741"/>
    </source>
</evidence>